<evidence type="ECO:0000256" key="1">
    <source>
        <dbReference type="SAM" id="MobiDB-lite"/>
    </source>
</evidence>
<dbReference type="InterPro" id="IPR017884">
    <property type="entry name" value="SANT_dom"/>
</dbReference>
<dbReference type="Proteomes" id="UP000288216">
    <property type="component" value="Unassembled WGS sequence"/>
</dbReference>
<name>A0A401QLI0_SCYTO</name>
<proteinExistence type="predicted"/>
<comment type="caution">
    <text evidence="3">The sequence shown here is derived from an EMBL/GenBank/DDBJ whole genome shotgun (WGS) entry which is preliminary data.</text>
</comment>
<feature type="non-terminal residue" evidence="3">
    <location>
        <position position="1"/>
    </location>
</feature>
<gene>
    <name evidence="3" type="ORF">scyTo_0026984</name>
</gene>
<accession>A0A401QLI0</accession>
<feature type="compositionally biased region" description="Acidic residues" evidence="1">
    <location>
        <begin position="64"/>
        <end position="75"/>
    </location>
</feature>
<evidence type="ECO:0000259" key="2">
    <source>
        <dbReference type="PROSITE" id="PS51293"/>
    </source>
</evidence>
<feature type="domain" description="SANT" evidence="2">
    <location>
        <begin position="1"/>
        <end position="26"/>
    </location>
</feature>
<dbReference type="Gene3D" id="1.20.58.1880">
    <property type="match status" value="1"/>
</dbReference>
<keyword evidence="4" id="KW-1185">Reference proteome</keyword>
<dbReference type="PROSITE" id="PS51293">
    <property type="entry name" value="SANT"/>
    <property type="match status" value="1"/>
</dbReference>
<evidence type="ECO:0000313" key="4">
    <source>
        <dbReference type="Proteomes" id="UP000288216"/>
    </source>
</evidence>
<dbReference type="EMBL" id="BFAA01266158">
    <property type="protein sequence ID" value="GCB86239.1"/>
    <property type="molecule type" value="Genomic_DNA"/>
</dbReference>
<reference evidence="3 4" key="1">
    <citation type="journal article" date="2018" name="Nat. Ecol. Evol.">
        <title>Shark genomes provide insights into elasmobranch evolution and the origin of vertebrates.</title>
        <authorList>
            <person name="Hara Y"/>
            <person name="Yamaguchi K"/>
            <person name="Onimaru K"/>
            <person name="Kadota M"/>
            <person name="Koyanagi M"/>
            <person name="Keeley SD"/>
            <person name="Tatsumi K"/>
            <person name="Tanaka K"/>
            <person name="Motone F"/>
            <person name="Kageyama Y"/>
            <person name="Nozu R"/>
            <person name="Adachi N"/>
            <person name="Nishimura O"/>
            <person name="Nakagawa R"/>
            <person name="Tanegashima C"/>
            <person name="Kiyatake I"/>
            <person name="Matsumoto R"/>
            <person name="Murakumo K"/>
            <person name="Nishida K"/>
            <person name="Terakita A"/>
            <person name="Kuratani S"/>
            <person name="Sato K"/>
            <person name="Hyodo S Kuraku.S."/>
        </authorList>
    </citation>
    <scope>NUCLEOTIDE SEQUENCE [LARGE SCALE GENOMIC DNA]</scope>
</reference>
<organism evidence="3 4">
    <name type="scientific">Scyliorhinus torazame</name>
    <name type="common">Cloudy catshark</name>
    <name type="synonym">Catulus torazame</name>
    <dbReference type="NCBI Taxonomy" id="75743"/>
    <lineage>
        <taxon>Eukaryota</taxon>
        <taxon>Metazoa</taxon>
        <taxon>Chordata</taxon>
        <taxon>Craniata</taxon>
        <taxon>Vertebrata</taxon>
        <taxon>Chondrichthyes</taxon>
        <taxon>Elasmobranchii</taxon>
        <taxon>Galeomorphii</taxon>
        <taxon>Galeoidea</taxon>
        <taxon>Carcharhiniformes</taxon>
        <taxon>Scyliorhinidae</taxon>
        <taxon>Scyliorhinus</taxon>
    </lineage>
</organism>
<protein>
    <recommendedName>
        <fullName evidence="2">SANT domain-containing protein</fullName>
    </recommendedName>
</protein>
<sequence length="75" mass="8402">AIAEVIGNKTLAQVNTFFVSYRRRFNLEEILQEWEAEQEVQGHPTSIQPGLDDGNGSNQSLASSEEEVEEEAEVH</sequence>
<evidence type="ECO:0000313" key="3">
    <source>
        <dbReference type="EMBL" id="GCB86239.1"/>
    </source>
</evidence>
<feature type="region of interest" description="Disordered" evidence="1">
    <location>
        <begin position="36"/>
        <end position="75"/>
    </location>
</feature>
<dbReference type="STRING" id="75743.A0A401QLI0"/>
<dbReference type="AlphaFoldDB" id="A0A401QLI0"/>